<gene>
    <name evidence="4" type="ORF">GCM10009119_11340</name>
</gene>
<dbReference type="InterPro" id="IPR057727">
    <property type="entry name" value="WCX_dom"/>
</dbReference>
<sequence length="319" mass="37253">MNRIDRLTAILTQLQSKRVTKAQEIADRFSISLRTVYRDVRALEEAGVPIIGEAGIGYSLVEGYRLPPVMFTQEEAQAFVVAEKIFEKLSDRSSSEHFHSAMLKIKSVLRSSEKDRLDQLSPLVAVFRNRNQLQLKGKDEHLRMILDTLSSKKLLEMNYTTFDEEKTSHRTVEGVGTYYAFEQWYLIAWCRLRQDYRTFRLDRINSLKILEETFDPQAHPTLKDYIDRVRAAENLIQIVLSMPFSSEKYLREQKYNQGFVMEKRMEDQVEMTFMTSHQEGFIRWLICLADKIRILSPPEAKERLKELAEEIRVNVGGEG</sequence>
<comment type="caution">
    <text evidence="4">The sequence shown here is derived from an EMBL/GenBank/DDBJ whole genome shotgun (WGS) entry which is preliminary data.</text>
</comment>
<feature type="domain" description="HTH deoR-type" evidence="3">
    <location>
        <begin position="3"/>
        <end position="58"/>
    </location>
</feature>
<keyword evidence="1" id="KW-0805">Transcription regulation</keyword>
<dbReference type="InterPro" id="IPR026881">
    <property type="entry name" value="WYL_dom"/>
</dbReference>
<dbReference type="PIRSF" id="PIRSF016838">
    <property type="entry name" value="PafC"/>
    <property type="match status" value="1"/>
</dbReference>
<dbReference type="InterPro" id="IPR013196">
    <property type="entry name" value="HTH_11"/>
</dbReference>
<keyword evidence="2" id="KW-0804">Transcription</keyword>
<dbReference type="Pfam" id="PF25583">
    <property type="entry name" value="WCX"/>
    <property type="match status" value="1"/>
</dbReference>
<dbReference type="InterPro" id="IPR001034">
    <property type="entry name" value="DeoR_HTH"/>
</dbReference>
<dbReference type="Gene3D" id="1.10.10.10">
    <property type="entry name" value="Winged helix-like DNA-binding domain superfamily/Winged helix DNA-binding domain"/>
    <property type="match status" value="1"/>
</dbReference>
<dbReference type="PROSITE" id="PS51000">
    <property type="entry name" value="HTH_DEOR_2"/>
    <property type="match status" value="1"/>
</dbReference>
<dbReference type="InterPro" id="IPR028349">
    <property type="entry name" value="PafC-like"/>
</dbReference>
<reference evidence="5" key="1">
    <citation type="journal article" date="2019" name="Int. J. Syst. Evol. Microbiol.">
        <title>The Global Catalogue of Microorganisms (GCM) 10K type strain sequencing project: providing services to taxonomists for standard genome sequencing and annotation.</title>
        <authorList>
            <consortium name="The Broad Institute Genomics Platform"/>
            <consortium name="The Broad Institute Genome Sequencing Center for Infectious Disease"/>
            <person name="Wu L."/>
            <person name="Ma J."/>
        </authorList>
    </citation>
    <scope>NUCLEOTIDE SEQUENCE [LARGE SCALE GENOMIC DNA]</scope>
    <source>
        <strain evidence="5">JCM 16112</strain>
    </source>
</reference>
<proteinExistence type="predicted"/>
<evidence type="ECO:0000313" key="5">
    <source>
        <dbReference type="Proteomes" id="UP001500469"/>
    </source>
</evidence>
<dbReference type="Pfam" id="PF13280">
    <property type="entry name" value="WYL"/>
    <property type="match status" value="1"/>
</dbReference>
<dbReference type="PANTHER" id="PTHR34580">
    <property type="match status" value="1"/>
</dbReference>
<evidence type="ECO:0000256" key="2">
    <source>
        <dbReference type="ARBA" id="ARBA00023163"/>
    </source>
</evidence>
<dbReference type="PROSITE" id="PS52050">
    <property type="entry name" value="WYL"/>
    <property type="match status" value="1"/>
</dbReference>
<dbReference type="RefSeq" id="WP_343849388.1">
    <property type="nucleotide sequence ID" value="NZ_BAAAFI010000004.1"/>
</dbReference>
<organism evidence="4 5">
    <name type="scientific">Algoriphagus jejuensis</name>
    <dbReference type="NCBI Taxonomy" id="419934"/>
    <lineage>
        <taxon>Bacteria</taxon>
        <taxon>Pseudomonadati</taxon>
        <taxon>Bacteroidota</taxon>
        <taxon>Cytophagia</taxon>
        <taxon>Cytophagales</taxon>
        <taxon>Cyclobacteriaceae</taxon>
        <taxon>Algoriphagus</taxon>
    </lineage>
</organism>
<protein>
    <recommendedName>
        <fullName evidence="3">HTH deoR-type domain-containing protein</fullName>
    </recommendedName>
</protein>
<dbReference type="Pfam" id="PF08279">
    <property type="entry name" value="HTH_11"/>
    <property type="match status" value="1"/>
</dbReference>
<dbReference type="SUPFAM" id="SSF46785">
    <property type="entry name" value="Winged helix' DNA-binding domain"/>
    <property type="match status" value="1"/>
</dbReference>
<dbReference type="InterPro" id="IPR036388">
    <property type="entry name" value="WH-like_DNA-bd_sf"/>
</dbReference>
<keyword evidence="5" id="KW-1185">Reference proteome</keyword>
<name>A0ABP3YC54_9BACT</name>
<accession>A0ABP3YC54</accession>
<dbReference type="PANTHER" id="PTHR34580:SF3">
    <property type="entry name" value="PROTEIN PAFB"/>
    <property type="match status" value="1"/>
</dbReference>
<evidence type="ECO:0000313" key="4">
    <source>
        <dbReference type="EMBL" id="GAA0878166.1"/>
    </source>
</evidence>
<evidence type="ECO:0000256" key="1">
    <source>
        <dbReference type="ARBA" id="ARBA00023015"/>
    </source>
</evidence>
<dbReference type="InterPro" id="IPR051534">
    <property type="entry name" value="CBASS_pafABC_assoc_protein"/>
</dbReference>
<dbReference type="Proteomes" id="UP001500469">
    <property type="component" value="Unassembled WGS sequence"/>
</dbReference>
<dbReference type="InterPro" id="IPR036390">
    <property type="entry name" value="WH_DNA-bd_sf"/>
</dbReference>
<evidence type="ECO:0000259" key="3">
    <source>
        <dbReference type="PROSITE" id="PS51000"/>
    </source>
</evidence>
<dbReference type="EMBL" id="BAAAFI010000004">
    <property type="protein sequence ID" value="GAA0878166.1"/>
    <property type="molecule type" value="Genomic_DNA"/>
</dbReference>